<dbReference type="Pfam" id="PF06224">
    <property type="entry name" value="AlkZ-like"/>
    <property type="match status" value="1"/>
</dbReference>
<gene>
    <name evidence="1" type="ORF">JKL49_14485</name>
</gene>
<accession>A0A974S770</accession>
<evidence type="ECO:0000313" key="1">
    <source>
        <dbReference type="EMBL" id="QQZ48694.1"/>
    </source>
</evidence>
<dbReference type="InterPro" id="IPR009351">
    <property type="entry name" value="AlkZ-like"/>
</dbReference>
<dbReference type="AlphaFoldDB" id="A0A974S770"/>
<dbReference type="PANTHER" id="PTHR38479">
    <property type="entry name" value="LMO0824 PROTEIN"/>
    <property type="match status" value="1"/>
</dbReference>
<dbReference type="GO" id="GO:0003677">
    <property type="term" value="F:DNA binding"/>
    <property type="evidence" value="ECO:0007669"/>
    <property type="project" value="UniProtKB-KW"/>
</dbReference>
<proteinExistence type="predicted"/>
<dbReference type="EMBL" id="CP068570">
    <property type="protein sequence ID" value="QQZ48694.1"/>
    <property type="molecule type" value="Genomic_DNA"/>
</dbReference>
<organism evidence="1">
    <name type="scientific">Phenylobacterium glaciei</name>
    <dbReference type="NCBI Taxonomy" id="2803784"/>
    <lineage>
        <taxon>Bacteria</taxon>
        <taxon>Pseudomonadati</taxon>
        <taxon>Pseudomonadota</taxon>
        <taxon>Alphaproteobacteria</taxon>
        <taxon>Caulobacterales</taxon>
        <taxon>Caulobacteraceae</taxon>
        <taxon>Phenylobacterium</taxon>
    </lineage>
</organism>
<reference evidence="1" key="1">
    <citation type="submission" date="2021-01" db="EMBL/GenBank/DDBJ databases">
        <title>Genome sequence of Phenylobacterium sp. 20VBR1 isolated from a valley glaceir, Ny-Alesund, Svalbard.</title>
        <authorList>
            <person name="Thomas F.A."/>
            <person name="Krishnan K.P."/>
            <person name="Sinha R.K."/>
        </authorList>
    </citation>
    <scope>NUCLEOTIDE SEQUENCE</scope>
    <source>
        <strain evidence="1">20VBR1</strain>
    </source>
</reference>
<keyword evidence="1" id="KW-0238">DNA-binding</keyword>
<name>A0A974S770_9CAUL</name>
<dbReference type="PANTHER" id="PTHR38479:SF2">
    <property type="entry name" value="WINGED HELIX DNA-BINDING DOMAIN-CONTAINING PROTEIN"/>
    <property type="match status" value="1"/>
</dbReference>
<sequence length="83" mass="9362">MPDATLTDRDLNRALLARQMLLERQPLTPMEALRRLVGVQAQLPRTPFLGLWSRLAGFKPEDLRAAIEAHDVVRATAMREPST</sequence>
<protein>
    <submittedName>
        <fullName evidence="1">Winged helix DNA-binding domain-containing protein</fullName>
    </submittedName>
</protein>